<organism evidence="2 3">
    <name type="scientific">Allacma fusca</name>
    <dbReference type="NCBI Taxonomy" id="39272"/>
    <lineage>
        <taxon>Eukaryota</taxon>
        <taxon>Metazoa</taxon>
        <taxon>Ecdysozoa</taxon>
        <taxon>Arthropoda</taxon>
        <taxon>Hexapoda</taxon>
        <taxon>Collembola</taxon>
        <taxon>Symphypleona</taxon>
        <taxon>Sminthuridae</taxon>
        <taxon>Allacma</taxon>
    </lineage>
</organism>
<comment type="caution">
    <text evidence="2">The sequence shown here is derived from an EMBL/GenBank/DDBJ whole genome shotgun (WGS) entry which is preliminary data.</text>
</comment>
<keyword evidence="1" id="KW-1133">Transmembrane helix</keyword>
<feature type="transmembrane region" description="Helical" evidence="1">
    <location>
        <begin position="192"/>
        <end position="214"/>
    </location>
</feature>
<feature type="transmembrane region" description="Helical" evidence="1">
    <location>
        <begin position="335"/>
        <end position="354"/>
    </location>
</feature>
<evidence type="ECO:0000313" key="3">
    <source>
        <dbReference type="Proteomes" id="UP000708208"/>
    </source>
</evidence>
<keyword evidence="1" id="KW-0812">Transmembrane</keyword>
<reference evidence="2" key="1">
    <citation type="submission" date="2021-06" db="EMBL/GenBank/DDBJ databases">
        <authorList>
            <person name="Hodson N. C."/>
            <person name="Mongue J. A."/>
            <person name="Jaron S. K."/>
        </authorList>
    </citation>
    <scope>NUCLEOTIDE SEQUENCE</scope>
</reference>
<gene>
    <name evidence="2" type="ORF">AFUS01_LOCUS5043</name>
</gene>
<feature type="transmembrane region" description="Helical" evidence="1">
    <location>
        <begin position="123"/>
        <end position="143"/>
    </location>
</feature>
<keyword evidence="3" id="KW-1185">Reference proteome</keyword>
<dbReference type="Proteomes" id="UP000708208">
    <property type="component" value="Unassembled WGS sequence"/>
</dbReference>
<protein>
    <submittedName>
        <fullName evidence="2">Uncharacterized protein</fullName>
    </submittedName>
</protein>
<accession>A0A8J2NJX3</accession>
<sequence length="419" mass="46923">MYVLVSFAQEKFSTVSNGLSEKINFATGLGTDSRLDIVLKFLKFFGSCPLSRNTHYSFKWTTSTLLSLCAALYFVFTYIVLVTHLTFKKFFIFGEGVRRTFTMLETAMKAESNPTKANSSMQALHLVILCLSTQAVISITLSWQSSFKLAEYLNNWNPIQNRFSSIFSSDDQNQQKHLGMLSFIPSASTRTLIQWFDVGLCCYVIVLGLFLTIIPAIAMSGSDQCSELWLILNFVVHNNMVEVLEDVKNVLIYRSLSDAFERTRSCIQQNLERGEPTELAVQSWRQILKQIQRQCKLAGRCLMPMQLAFLVNLLTGGTSCVFVCLNGFGSSRLSIAVSVMCGALFASWLSRLYFKILMAEKISEAELAIASDLVEMDSAGFSSPVLAQIRLTYDTLVQAPSRINFGNFVVLNKSLFLGV</sequence>
<evidence type="ECO:0000256" key="1">
    <source>
        <dbReference type="SAM" id="Phobius"/>
    </source>
</evidence>
<feature type="transmembrane region" description="Helical" evidence="1">
    <location>
        <begin position="60"/>
        <end position="81"/>
    </location>
</feature>
<proteinExistence type="predicted"/>
<dbReference type="AlphaFoldDB" id="A0A8J2NJX3"/>
<feature type="transmembrane region" description="Helical" evidence="1">
    <location>
        <begin position="307"/>
        <end position="329"/>
    </location>
</feature>
<name>A0A8J2NJX3_9HEXA</name>
<dbReference type="OrthoDB" id="6625921at2759"/>
<keyword evidence="1" id="KW-0472">Membrane</keyword>
<evidence type="ECO:0000313" key="2">
    <source>
        <dbReference type="EMBL" id="CAG7710550.1"/>
    </source>
</evidence>
<dbReference type="EMBL" id="CAJVCH010031927">
    <property type="protein sequence ID" value="CAG7710550.1"/>
    <property type="molecule type" value="Genomic_DNA"/>
</dbReference>